<reference evidence="1" key="1">
    <citation type="journal article" date="2021" name="New Phytol.">
        <title>Evolutionary innovations through gain and loss of genes in the ectomycorrhizal Boletales.</title>
        <authorList>
            <person name="Wu G."/>
            <person name="Miyauchi S."/>
            <person name="Morin E."/>
            <person name="Kuo A."/>
            <person name="Drula E."/>
            <person name="Varga T."/>
            <person name="Kohler A."/>
            <person name="Feng B."/>
            <person name="Cao Y."/>
            <person name="Lipzen A."/>
            <person name="Daum C."/>
            <person name="Hundley H."/>
            <person name="Pangilinan J."/>
            <person name="Johnson J."/>
            <person name="Barry K."/>
            <person name="LaButti K."/>
            <person name="Ng V."/>
            <person name="Ahrendt S."/>
            <person name="Min B."/>
            <person name="Choi I.G."/>
            <person name="Park H."/>
            <person name="Plett J.M."/>
            <person name="Magnuson J."/>
            <person name="Spatafora J.W."/>
            <person name="Nagy L.G."/>
            <person name="Henrissat B."/>
            <person name="Grigoriev I.V."/>
            <person name="Yang Z.L."/>
            <person name="Xu J."/>
            <person name="Martin F.M."/>
        </authorList>
    </citation>
    <scope>NUCLEOTIDE SEQUENCE</scope>
    <source>
        <strain evidence="1">KUC20120723A-06</strain>
    </source>
</reference>
<evidence type="ECO:0000313" key="2">
    <source>
        <dbReference type="Proteomes" id="UP000790709"/>
    </source>
</evidence>
<comment type="caution">
    <text evidence="1">The sequence shown here is derived from an EMBL/GenBank/DDBJ whole genome shotgun (WGS) entry which is preliminary data.</text>
</comment>
<organism evidence="1 2">
    <name type="scientific">Leucogyrophana mollusca</name>
    <dbReference type="NCBI Taxonomy" id="85980"/>
    <lineage>
        <taxon>Eukaryota</taxon>
        <taxon>Fungi</taxon>
        <taxon>Dikarya</taxon>
        <taxon>Basidiomycota</taxon>
        <taxon>Agaricomycotina</taxon>
        <taxon>Agaricomycetes</taxon>
        <taxon>Agaricomycetidae</taxon>
        <taxon>Boletales</taxon>
        <taxon>Boletales incertae sedis</taxon>
        <taxon>Leucogyrophana</taxon>
    </lineage>
</organism>
<accession>A0ACB8B0V8</accession>
<evidence type="ECO:0000313" key="1">
    <source>
        <dbReference type="EMBL" id="KAH7918743.1"/>
    </source>
</evidence>
<name>A0ACB8B0V8_9AGAM</name>
<protein>
    <submittedName>
        <fullName evidence="1">Uncharacterized protein</fullName>
    </submittedName>
</protein>
<gene>
    <name evidence="1" type="ORF">BV22DRAFT_1051534</name>
</gene>
<dbReference type="Proteomes" id="UP000790709">
    <property type="component" value="Unassembled WGS sequence"/>
</dbReference>
<proteinExistence type="predicted"/>
<keyword evidence="2" id="KW-1185">Reference proteome</keyword>
<dbReference type="EMBL" id="MU266740">
    <property type="protein sequence ID" value="KAH7918743.1"/>
    <property type="molecule type" value="Genomic_DNA"/>
</dbReference>
<sequence length="434" mass="48228">MSASAFASPDVPSPQVLDLPDLGAIRSTIIMAAIDLSQIHEVHPQCLDIKGVLFEGQVAGGHFGDIWQGKWVVVPSLLKSPETSLPMIQNGPKAILGHVSFSPWMVNGNILHRTYLNRQTAVAHSLIFEKIQQIVYDDTSKTLQWRHLHAESPDGQAKGLGLHLKRLAQGLDKYDLHEPHRHLSSLNEYDHLHRIFRLCSVHVYWNIKATCVPDSVKKKMQSLVCMRHQDWDRTVCEIEIEGGKAGRDKIRPKFAFEGMCWSRSFMPRVVWQIGDANSNIIEGLHADVNREGISCTLLGGIKKGQYFDSLKLKSLRTYEETHPSDRALRNLKRKVADRHRTLVAQDSKISTQNKKLKTAHSALSNASQRLTALQEAATSSITDITKVVTQRDRASAMYSKALEGSMGVVGTGTGKVGVLLPPTARDAIQKGGEH</sequence>